<name>A0ABV3RTW6_9RHOB</name>
<comment type="similarity">
    <text evidence="1">Belongs to the membrane fusion protein (MFP) (TC 8.A.1) family.</text>
</comment>
<evidence type="ECO:0000313" key="4">
    <source>
        <dbReference type="EMBL" id="MEW9922461.1"/>
    </source>
</evidence>
<keyword evidence="5" id="KW-1185">Reference proteome</keyword>
<gene>
    <name evidence="4" type="ORF">AB2B41_22920</name>
</gene>
<accession>A0ABV3RTW6</accession>
<evidence type="ECO:0000256" key="2">
    <source>
        <dbReference type="SAM" id="Coils"/>
    </source>
</evidence>
<dbReference type="EMBL" id="JBFNXX010000063">
    <property type="protein sequence ID" value="MEW9922461.1"/>
    <property type="molecule type" value="Genomic_DNA"/>
</dbReference>
<reference evidence="4 5" key="1">
    <citation type="submission" date="2024-07" db="EMBL/GenBank/DDBJ databases">
        <title>Marimonas sp.nov., isolated from tidal-flat sediment.</title>
        <authorList>
            <person name="Jayan J.N."/>
            <person name="Lee S.S."/>
        </authorList>
    </citation>
    <scope>NUCLEOTIDE SEQUENCE [LARGE SCALE GENOMIC DNA]</scope>
    <source>
        <strain evidence="4 5">MJW-29</strain>
    </source>
</reference>
<sequence>MLSTLMKGTTLRFGQSTAVFLFVLLLGGCREDEVSSEPVVRGLKVHEIAEFEQTQTRRFPGVLEPSDLTVLSFEVGGTLDALELDVGQRLSVGETIARLDTASLQLQVDSAEAAVAQAEASSRNAENTLTRQEELLSRGATTRVAVDEARTQAEAAAASLQQAETSLKSARETLEKADLRAPFDGVVNSVEATPFSTVGAGTPIASIYSAKDFEVSFSVSFDAVSQLVVGTPARVRLADRPDITLAAVVSEIGARADAVSSFPIVLELREAHPLLKAGMAVEAAIDYPLPTREGYTLPLSALIKDGASGSPGDAQAPATAAVFVFDPQSSTVKRRQVTVGGIRENMIVATDGLAVGDLVASAGVSFLKEGQEVRLLNDGD</sequence>
<dbReference type="Proteomes" id="UP001556098">
    <property type="component" value="Unassembled WGS sequence"/>
</dbReference>
<dbReference type="PANTHER" id="PTHR30469">
    <property type="entry name" value="MULTIDRUG RESISTANCE PROTEIN MDTA"/>
    <property type="match status" value="1"/>
</dbReference>
<proteinExistence type="inferred from homology"/>
<organism evidence="4 5">
    <name type="scientific">Sulfitobacter sediminis</name>
    <dbReference type="NCBI Taxonomy" id="3234186"/>
    <lineage>
        <taxon>Bacteria</taxon>
        <taxon>Pseudomonadati</taxon>
        <taxon>Pseudomonadota</taxon>
        <taxon>Alphaproteobacteria</taxon>
        <taxon>Rhodobacterales</taxon>
        <taxon>Roseobacteraceae</taxon>
        <taxon>Sulfitobacter</taxon>
    </lineage>
</organism>
<dbReference type="Gene3D" id="2.40.420.20">
    <property type="match status" value="1"/>
</dbReference>
<dbReference type="RefSeq" id="WP_367880149.1">
    <property type="nucleotide sequence ID" value="NZ_JBFNXX010000063.1"/>
</dbReference>
<dbReference type="Gene3D" id="2.40.30.170">
    <property type="match status" value="1"/>
</dbReference>
<dbReference type="Gene3D" id="1.10.287.470">
    <property type="entry name" value="Helix hairpin bin"/>
    <property type="match status" value="1"/>
</dbReference>
<comment type="caution">
    <text evidence="4">The sequence shown here is derived from an EMBL/GenBank/DDBJ whole genome shotgun (WGS) entry which is preliminary data.</text>
</comment>
<dbReference type="InterPro" id="IPR058624">
    <property type="entry name" value="MdtA-like_HH"/>
</dbReference>
<evidence type="ECO:0000313" key="5">
    <source>
        <dbReference type="Proteomes" id="UP001556098"/>
    </source>
</evidence>
<dbReference type="NCBIfam" id="TIGR01730">
    <property type="entry name" value="RND_mfp"/>
    <property type="match status" value="1"/>
</dbReference>
<evidence type="ECO:0000256" key="1">
    <source>
        <dbReference type="ARBA" id="ARBA00009477"/>
    </source>
</evidence>
<evidence type="ECO:0000259" key="3">
    <source>
        <dbReference type="Pfam" id="PF25876"/>
    </source>
</evidence>
<dbReference type="InterPro" id="IPR006143">
    <property type="entry name" value="RND_pump_MFP"/>
</dbReference>
<dbReference type="SUPFAM" id="SSF111369">
    <property type="entry name" value="HlyD-like secretion proteins"/>
    <property type="match status" value="1"/>
</dbReference>
<feature type="coiled-coil region" evidence="2">
    <location>
        <begin position="101"/>
        <end position="180"/>
    </location>
</feature>
<dbReference type="PROSITE" id="PS51257">
    <property type="entry name" value="PROKAR_LIPOPROTEIN"/>
    <property type="match status" value="1"/>
</dbReference>
<dbReference type="Pfam" id="PF25876">
    <property type="entry name" value="HH_MFP_RND"/>
    <property type="match status" value="1"/>
</dbReference>
<feature type="domain" description="Multidrug resistance protein MdtA-like alpha-helical hairpin" evidence="3">
    <location>
        <begin position="108"/>
        <end position="174"/>
    </location>
</feature>
<keyword evidence="2" id="KW-0175">Coiled coil</keyword>
<dbReference type="Gene3D" id="2.40.50.100">
    <property type="match status" value="1"/>
</dbReference>
<protein>
    <submittedName>
        <fullName evidence="4">Efflux RND transporter periplasmic adaptor subunit</fullName>
    </submittedName>
</protein>